<reference evidence="3" key="1">
    <citation type="submission" date="2017-03" db="EMBL/GenBank/DDBJ databases">
        <title>Genomes of endolithic fungi from Antarctica.</title>
        <authorList>
            <person name="Coleine C."/>
            <person name="Masonjones S."/>
            <person name="Stajich J.E."/>
        </authorList>
    </citation>
    <scope>NUCLEOTIDE SEQUENCE [LARGE SCALE GENOMIC DNA]</scope>
    <source>
        <strain evidence="3">CCFEE 5527</strain>
    </source>
</reference>
<evidence type="ECO:0000313" key="2">
    <source>
        <dbReference type="EMBL" id="OQN95205.1"/>
    </source>
</evidence>
<organism evidence="2 3">
    <name type="scientific">Cryoendolithus antarcticus</name>
    <dbReference type="NCBI Taxonomy" id="1507870"/>
    <lineage>
        <taxon>Eukaryota</taxon>
        <taxon>Fungi</taxon>
        <taxon>Dikarya</taxon>
        <taxon>Ascomycota</taxon>
        <taxon>Pezizomycotina</taxon>
        <taxon>Dothideomycetes</taxon>
        <taxon>Dothideomycetidae</taxon>
        <taxon>Cladosporiales</taxon>
        <taxon>Cladosporiaceae</taxon>
        <taxon>Cryoendolithus</taxon>
    </lineage>
</organism>
<comment type="caution">
    <text evidence="2">The sequence shown here is derived from an EMBL/GenBank/DDBJ whole genome shotgun (WGS) entry which is preliminary data.</text>
</comment>
<evidence type="ECO:0000313" key="3">
    <source>
        <dbReference type="Proteomes" id="UP000192596"/>
    </source>
</evidence>
<evidence type="ECO:0000256" key="1">
    <source>
        <dbReference type="SAM" id="MobiDB-lite"/>
    </source>
</evidence>
<accession>A0A1V8S7Q1</accession>
<dbReference type="AlphaFoldDB" id="A0A1V8S7Q1"/>
<name>A0A1V8S7Q1_9PEZI</name>
<proteinExistence type="predicted"/>
<keyword evidence="3" id="KW-1185">Reference proteome</keyword>
<dbReference type="Proteomes" id="UP000192596">
    <property type="component" value="Unassembled WGS sequence"/>
</dbReference>
<dbReference type="InParanoid" id="A0A1V8S7Q1"/>
<feature type="compositionally biased region" description="Basic and acidic residues" evidence="1">
    <location>
        <begin position="259"/>
        <end position="280"/>
    </location>
</feature>
<protein>
    <submittedName>
        <fullName evidence="2">Uncharacterized protein</fullName>
    </submittedName>
</protein>
<gene>
    <name evidence="2" type="ORF">B0A48_18761</name>
</gene>
<feature type="region of interest" description="Disordered" evidence="1">
    <location>
        <begin position="242"/>
        <end position="289"/>
    </location>
</feature>
<feature type="compositionally biased region" description="Polar residues" evidence="1">
    <location>
        <begin position="242"/>
        <end position="258"/>
    </location>
</feature>
<sequence length="350" mass="37842">MLDIQAPQTLFIVAITAMHESTDSHPKACSTTDTALLTPISDDFHTSQTDKETLDPGSADTISPNMLFFPFWVHADPHDADDEHDSEVPTISTCAFTNSPPTLQEEQAAVYDAVDLGTSALLHPRGSALEHTLSRADMHVYELLCPPPRSTPALYYSFADAGEASHPESGCIDATGNILIGCSRTLLEAGRTPTPGLAIHDVEPLAALGHEQPGINTCLRKTEPWADLDHDFPAAQSLRDQWSPTISNDSPCDSLNSNVDDRTDSDKADTRSPRAGDEARSSSSGDQPAYELASVGSVNAFVRPRVPGACMMALRVSHLLYVYYDVACDALDGLLSRSYDLQTVQDVREM</sequence>
<dbReference type="EMBL" id="NAJO01000129">
    <property type="protein sequence ID" value="OQN95205.1"/>
    <property type="molecule type" value="Genomic_DNA"/>
</dbReference>